<reference evidence="1" key="1">
    <citation type="submission" date="2020-08" db="EMBL/GenBank/DDBJ databases">
        <title>Bridging the membrane lipid divide: bacteria of the FCB group superphylum have the potential to synthesize archaeal ether lipids.</title>
        <authorList>
            <person name="Villanueva L."/>
            <person name="von Meijenfeldt F.A.B."/>
            <person name="Westbye A.B."/>
            <person name="Yadav S."/>
            <person name="Hopmans E.C."/>
            <person name="Dutilh B.E."/>
            <person name="Sinninghe Damste J.S."/>
        </authorList>
    </citation>
    <scope>NUCLEOTIDE SEQUENCE</scope>
    <source>
        <strain evidence="1">NIOZ-UU157</strain>
    </source>
</reference>
<organism evidence="1">
    <name type="scientific">Virus NIOZ-UU157</name>
    <dbReference type="NCBI Taxonomy" id="2763269"/>
    <lineage>
        <taxon>Viruses</taxon>
    </lineage>
</organism>
<protein>
    <submittedName>
        <fullName evidence="1">Uncharacterized protein</fullName>
    </submittedName>
</protein>
<dbReference type="EMBL" id="MW030541">
    <property type="protein sequence ID" value="QPI16173.1"/>
    <property type="molecule type" value="Genomic_DNA"/>
</dbReference>
<evidence type="ECO:0000313" key="1">
    <source>
        <dbReference type="EMBL" id="QPI16173.1"/>
    </source>
</evidence>
<gene>
    <name evidence="1" type="ORF">NIOZUU157_00055</name>
</gene>
<sequence>MKYSVIDKSEIDNMVWEDLVTTSKDTIRWNTDETKAIVKFEGDSPNFLNDSIEYTLEEILAIINDDNNNWIYENPDSEY</sequence>
<proteinExistence type="predicted"/>
<name>A0A7S9STP9_9VIRU</name>
<accession>A0A7S9STP9</accession>